<evidence type="ECO:0000313" key="3">
    <source>
        <dbReference type="Proteomes" id="UP000095553"/>
    </source>
</evidence>
<proteinExistence type="predicted"/>
<dbReference type="EMBL" id="CYXY01000011">
    <property type="protein sequence ID" value="CUN00961.1"/>
    <property type="molecule type" value="Genomic_DNA"/>
</dbReference>
<accession>A0A173TE21</accession>
<name>A0A173TE21_ANAHA</name>
<keyword evidence="1" id="KW-0175">Coiled coil</keyword>
<protein>
    <submittedName>
        <fullName evidence="2">Uncharacterized protein</fullName>
    </submittedName>
</protein>
<evidence type="ECO:0000313" key="2">
    <source>
        <dbReference type="EMBL" id="CUN00961.1"/>
    </source>
</evidence>
<dbReference type="Proteomes" id="UP000095553">
    <property type="component" value="Unassembled WGS sequence"/>
</dbReference>
<feature type="coiled-coil region" evidence="1">
    <location>
        <begin position="161"/>
        <end position="235"/>
    </location>
</feature>
<organism evidence="2 3">
    <name type="scientific">Anaerostipes hadrus</name>
    <dbReference type="NCBI Taxonomy" id="649756"/>
    <lineage>
        <taxon>Bacteria</taxon>
        <taxon>Bacillati</taxon>
        <taxon>Bacillota</taxon>
        <taxon>Clostridia</taxon>
        <taxon>Lachnospirales</taxon>
        <taxon>Lachnospiraceae</taxon>
        <taxon>Anaerostipes</taxon>
    </lineage>
</organism>
<dbReference type="RefSeq" id="WP_055072963.1">
    <property type="nucleotide sequence ID" value="NZ_CYXY01000011.1"/>
</dbReference>
<evidence type="ECO:0000256" key="1">
    <source>
        <dbReference type="SAM" id="Coils"/>
    </source>
</evidence>
<dbReference type="AlphaFoldDB" id="A0A173TE21"/>
<sequence>MSRRLKKIGTAIFDIVGFINFRLQETKGNCWIDQLYDKDYWGKNNQSKEINNEIKEYLNKGYSMGCEGRYTHEPLVDVNGEIVKIQNYLDQMKLPWNLLYQDDILAVLHYGSFCFVTPKDYITSTLFKNLDDQSLISLKAGKGGTAQTTLPAIFQNENLCRNDLTSNIDTKKQEIQNKQDELKNLQKEKAAEIERMKQEIEAKYADTISLINKKKEELESKKAELEGQLFIYDTELYAIRCYWGETVTFVPLRKGKHANIEDPVVLYQKIRFLNEELGRYAAIYDFDGSKYSKHTFEELLKIRDDFMNMFAPGPKSISLVKISKDGTIRCQSEIRNNMLSEYELFHGNTIAILIRDGENLYIGWTDDDKVQVKDENMFLKPETKEIASEDEENIRNSQKEEIAGRYFIFAILQGIVDQGKILKLPKIGSIMKSNPYVIYSMADGWLEDDRFGTLEDILKKTNHEVMKKGDTVLTLMRITRDDNGYGYGWRGGVWNNNRGRGEANRTHDVSLKDFKFYKINKVDKTEYYDVFMRKYPLDIEFETIETPIRPNITNIEHVIKKSTCLWDEMELEKKEIRILNNRLTGFTLYDEHDPTIKQVMERENAVSDTEALEKFLPKNYRFETKDETYYDPTSKSMKGYHQSLDHVANSVTEYQYFISERKKYTVNSTANMEIREGEYLDMTYLNSILIRYVIRTKKVGNVYIGGTKIQFADIIPYLNKALEFLEEREKTEAALLRLHMDLYENWQVDVSRWRLEHHYHELTETRAKRFAKEFAR</sequence>
<reference evidence="2 3" key="1">
    <citation type="submission" date="2015-09" db="EMBL/GenBank/DDBJ databases">
        <authorList>
            <consortium name="Pathogen Informatics"/>
        </authorList>
    </citation>
    <scope>NUCLEOTIDE SEQUENCE [LARGE SCALE GENOMIC DNA]</scope>
    <source>
        <strain evidence="2 3">2789STDY5834959</strain>
    </source>
</reference>
<gene>
    <name evidence="2" type="ORF">ERS852571_01951</name>
</gene>